<keyword evidence="4" id="KW-1185">Reference proteome</keyword>
<dbReference type="EMBL" id="OU892277">
    <property type="protein sequence ID" value="CAG9759761.1"/>
    <property type="molecule type" value="Genomic_DNA"/>
</dbReference>
<accession>A0A9N9QI98</accession>
<proteinExistence type="predicted"/>
<dbReference type="Proteomes" id="UP001152799">
    <property type="component" value="Chromosome 1"/>
</dbReference>
<sequence>MKPSPTIPRQFFKELGIIAKQSGEELEEFFKYKLCPYPLPLFDDYGMRKGKSSLSSIANSFVHPVLKCSQKIVHLPNTSKSNLLNFGVCRVFTTLTEHKKLQTKPLINYVKITQNSNQMHHSKNHKVDFRLLRLFSRQEKLPPTVKIMDGLANETKLLYDLLLEALKKQTVELKKEYQESNTALKLELNEAKKEINSMQKRCIELERKKRKNNTIVFGQKLKKEEILNTLNSILECDIKEQDLNNIYTLGKTEDPPIVLEFISFLKKQSLFKDTEKLKKLTQHGISLTNDLCPEDREELKILKKHLKQAKEQNCVAKIRNLKLIIDGTPYTANQLQSLEEEESTENESEDEIFKKTSTENPKNPKTAESSKQYTAKPTAERTNTEKAKRKRRKIQYSPRAVRTRSSNK</sequence>
<feature type="region of interest" description="Disordered" evidence="2">
    <location>
        <begin position="336"/>
        <end position="408"/>
    </location>
</feature>
<feature type="compositionally biased region" description="Acidic residues" evidence="2">
    <location>
        <begin position="338"/>
        <end position="350"/>
    </location>
</feature>
<evidence type="ECO:0000313" key="3">
    <source>
        <dbReference type="EMBL" id="CAG9759761.1"/>
    </source>
</evidence>
<organism evidence="3 4">
    <name type="scientific">Ceutorhynchus assimilis</name>
    <name type="common">cabbage seed weevil</name>
    <dbReference type="NCBI Taxonomy" id="467358"/>
    <lineage>
        <taxon>Eukaryota</taxon>
        <taxon>Metazoa</taxon>
        <taxon>Ecdysozoa</taxon>
        <taxon>Arthropoda</taxon>
        <taxon>Hexapoda</taxon>
        <taxon>Insecta</taxon>
        <taxon>Pterygota</taxon>
        <taxon>Neoptera</taxon>
        <taxon>Endopterygota</taxon>
        <taxon>Coleoptera</taxon>
        <taxon>Polyphaga</taxon>
        <taxon>Cucujiformia</taxon>
        <taxon>Curculionidae</taxon>
        <taxon>Ceutorhynchinae</taxon>
        <taxon>Ceutorhynchus</taxon>
    </lineage>
</organism>
<gene>
    <name evidence="3" type="ORF">CEUTPL_LOCUS503</name>
</gene>
<feature type="coiled-coil region" evidence="1">
    <location>
        <begin position="163"/>
        <end position="208"/>
    </location>
</feature>
<name>A0A9N9QI98_9CUCU</name>
<dbReference type="AlphaFoldDB" id="A0A9N9QI98"/>
<keyword evidence="1" id="KW-0175">Coiled coil</keyword>
<protein>
    <submittedName>
        <fullName evidence="3">Uncharacterized protein</fullName>
    </submittedName>
</protein>
<evidence type="ECO:0000256" key="2">
    <source>
        <dbReference type="SAM" id="MobiDB-lite"/>
    </source>
</evidence>
<reference evidence="3" key="1">
    <citation type="submission" date="2022-01" db="EMBL/GenBank/DDBJ databases">
        <authorList>
            <person name="King R."/>
        </authorList>
    </citation>
    <scope>NUCLEOTIDE SEQUENCE</scope>
</reference>
<evidence type="ECO:0000256" key="1">
    <source>
        <dbReference type="SAM" id="Coils"/>
    </source>
</evidence>
<feature type="compositionally biased region" description="Polar residues" evidence="2">
    <location>
        <begin position="358"/>
        <end position="375"/>
    </location>
</feature>
<evidence type="ECO:0000313" key="4">
    <source>
        <dbReference type="Proteomes" id="UP001152799"/>
    </source>
</evidence>
<dbReference type="OrthoDB" id="6059368at2759"/>